<proteinExistence type="predicted"/>
<dbReference type="EMBL" id="CP133623">
    <property type="protein sequence ID" value="WMV58479.1"/>
    <property type="molecule type" value="Genomic_DNA"/>
</dbReference>
<evidence type="ECO:0000313" key="1">
    <source>
        <dbReference type="EMBL" id="WMV58479.1"/>
    </source>
</evidence>
<accession>A0AAF0V709</accession>
<reference evidence="1" key="1">
    <citation type="submission" date="2023-08" db="EMBL/GenBank/DDBJ databases">
        <title>A de novo genome assembly of Solanum verrucosum Schlechtendal, a Mexican diploid species geographically isolated from the other diploid A-genome species in potato relatives.</title>
        <authorList>
            <person name="Hosaka K."/>
        </authorList>
    </citation>
    <scope>NUCLEOTIDE SEQUENCE</scope>
    <source>
        <tissue evidence="1">Young leaves</tissue>
    </source>
</reference>
<dbReference type="AlphaFoldDB" id="A0AAF0V709"/>
<name>A0AAF0V709_SOLVR</name>
<protein>
    <submittedName>
        <fullName evidence="1">Uncharacterized protein</fullName>
    </submittedName>
</protein>
<sequence length="25" mass="2766">MHSAIHPLVYFITFHHLSSASLCPG</sequence>
<keyword evidence="2" id="KW-1185">Reference proteome</keyword>
<organism evidence="1 2">
    <name type="scientific">Solanum verrucosum</name>
    <dbReference type="NCBI Taxonomy" id="315347"/>
    <lineage>
        <taxon>Eukaryota</taxon>
        <taxon>Viridiplantae</taxon>
        <taxon>Streptophyta</taxon>
        <taxon>Embryophyta</taxon>
        <taxon>Tracheophyta</taxon>
        <taxon>Spermatophyta</taxon>
        <taxon>Magnoliopsida</taxon>
        <taxon>eudicotyledons</taxon>
        <taxon>Gunneridae</taxon>
        <taxon>Pentapetalae</taxon>
        <taxon>asterids</taxon>
        <taxon>lamiids</taxon>
        <taxon>Solanales</taxon>
        <taxon>Solanaceae</taxon>
        <taxon>Solanoideae</taxon>
        <taxon>Solaneae</taxon>
        <taxon>Solanum</taxon>
    </lineage>
</organism>
<gene>
    <name evidence="1" type="ORF">MTR67_051864</name>
</gene>
<dbReference type="Proteomes" id="UP001234989">
    <property type="component" value="Chromosome 12"/>
</dbReference>
<evidence type="ECO:0000313" key="2">
    <source>
        <dbReference type="Proteomes" id="UP001234989"/>
    </source>
</evidence>